<keyword evidence="10" id="KW-1185">Reference proteome</keyword>
<dbReference type="AlphaFoldDB" id="A0A1I1VDX9"/>
<dbReference type="GO" id="GO:0019391">
    <property type="term" value="P:glucuronoside catabolic process"/>
    <property type="evidence" value="ECO:0007669"/>
    <property type="project" value="TreeGrafter"/>
</dbReference>
<feature type="domain" description="Glycoside hydrolase family 2 immunoglobulin-like beta-sandwich" evidence="6">
    <location>
        <begin position="162"/>
        <end position="259"/>
    </location>
</feature>
<dbReference type="Gene3D" id="2.60.120.260">
    <property type="entry name" value="Galactose-binding domain-like"/>
    <property type="match status" value="1"/>
</dbReference>
<dbReference type="EC" id="3.2.1.31" evidence="2"/>
<dbReference type="Pfam" id="PF02837">
    <property type="entry name" value="Glyco_hydro_2_N"/>
    <property type="match status" value="1"/>
</dbReference>
<dbReference type="RefSeq" id="WP_091182676.1">
    <property type="nucleotide sequence ID" value="NZ_FOMT01000001.1"/>
</dbReference>
<dbReference type="GO" id="GO:0005975">
    <property type="term" value="P:carbohydrate metabolic process"/>
    <property type="evidence" value="ECO:0007669"/>
    <property type="project" value="InterPro"/>
</dbReference>
<dbReference type="Pfam" id="PF02836">
    <property type="entry name" value="Glyco_hydro_2_C"/>
    <property type="match status" value="1"/>
</dbReference>
<dbReference type="InterPro" id="IPR013783">
    <property type="entry name" value="Ig-like_fold"/>
</dbReference>
<evidence type="ECO:0000259" key="8">
    <source>
        <dbReference type="Pfam" id="PF02837"/>
    </source>
</evidence>
<evidence type="ECO:0000256" key="3">
    <source>
        <dbReference type="ARBA" id="ARBA00016205"/>
    </source>
</evidence>
<evidence type="ECO:0000256" key="5">
    <source>
        <dbReference type="ARBA" id="ARBA00023295"/>
    </source>
</evidence>
<dbReference type="InterPro" id="IPR036156">
    <property type="entry name" value="Beta-gal/glucu_dom_sf"/>
</dbReference>
<comment type="similarity">
    <text evidence="1">Belongs to the glycosyl hydrolase 2 family.</text>
</comment>
<evidence type="ECO:0000313" key="10">
    <source>
        <dbReference type="Proteomes" id="UP000198855"/>
    </source>
</evidence>
<dbReference type="EMBL" id="FOMT01000001">
    <property type="protein sequence ID" value="SFD78670.1"/>
    <property type="molecule type" value="Genomic_DNA"/>
</dbReference>
<dbReference type="InterPro" id="IPR017853">
    <property type="entry name" value="GH"/>
</dbReference>
<organism evidence="9 10">
    <name type="scientific">Paenibacillus catalpae</name>
    <dbReference type="NCBI Taxonomy" id="1045775"/>
    <lineage>
        <taxon>Bacteria</taxon>
        <taxon>Bacillati</taxon>
        <taxon>Bacillota</taxon>
        <taxon>Bacilli</taxon>
        <taxon>Bacillales</taxon>
        <taxon>Paenibacillaceae</taxon>
        <taxon>Paenibacillus</taxon>
    </lineage>
</organism>
<evidence type="ECO:0000256" key="2">
    <source>
        <dbReference type="ARBA" id="ARBA00012761"/>
    </source>
</evidence>
<name>A0A1I1VDX9_9BACL</name>
<evidence type="ECO:0000256" key="1">
    <source>
        <dbReference type="ARBA" id="ARBA00007401"/>
    </source>
</evidence>
<gene>
    <name evidence="9" type="ORF">SAMN05216378_1422</name>
</gene>
<dbReference type="Gene3D" id="3.20.20.80">
    <property type="entry name" value="Glycosidases"/>
    <property type="match status" value="1"/>
</dbReference>
<dbReference type="InterPro" id="IPR008979">
    <property type="entry name" value="Galactose-bd-like_sf"/>
</dbReference>
<keyword evidence="5" id="KW-0326">Glycosidase</keyword>
<evidence type="ECO:0000256" key="4">
    <source>
        <dbReference type="ARBA" id="ARBA00022801"/>
    </source>
</evidence>
<dbReference type="STRING" id="1045775.SAMN05216378_1422"/>
<feature type="domain" description="Glycoside hydrolase family 2 catalytic" evidence="7">
    <location>
        <begin position="266"/>
        <end position="565"/>
    </location>
</feature>
<keyword evidence="4" id="KW-0378">Hydrolase</keyword>
<feature type="domain" description="Glycosyl hydrolases family 2 sugar binding" evidence="8">
    <location>
        <begin position="16"/>
        <end position="159"/>
    </location>
</feature>
<dbReference type="OrthoDB" id="9762066at2"/>
<dbReference type="Gene3D" id="2.60.40.10">
    <property type="entry name" value="Immunoglobulins"/>
    <property type="match status" value="1"/>
</dbReference>
<sequence>MIRTFQEHQIRKTTLLDGPWDFVRDPENTGLRNKWFERFPHAEKSLYVPSCWNNELHLFDYEGVAWYKKTMRTEDTQHARIIFHAILGHADVYLDGQHLGYHYGGYTPFAIIIPSLSKGDHELVVRTDSKLDRLTIPTEHVDWFHYGGIIRSVELQFLPDLYIDKFTIGYELAGADVDMKVQVRISSLSQTDLTTAFTLTDEDQEIYSGQIQVGAGQSTNYEVNLHRKNVRLWDVGKPELYSFRACIEQDDKIERIGFRKIETGHHRIHINGSPVYLRGINRHEEHPEWGFAFPPKLMQKDLDIILEMGCNTVRGSHYPQSPYWLDLLDENGIIFWSEIPIWGAMLPNETVCEPLFQERALTMMEEMVVMHQHHPSVVFWSVHNEIDSRTQDAYEMTKRMVELVKSLDTSRLITYATMHPLEDVLLPLFDVIGINKYYGWYEGQVDGFKNMLQQFHARAELLGAGDKPVLMTEFGGAGIFGDVGWEPRLFSEDYQAHIVTEALGIFRDDPKIGGTYIWQFADIRGDLKSNGRHFRDRARSFNNKGLVNEYRKPKQSFREVRRIYRSWSEQDS</sequence>
<accession>A0A1I1VDX9</accession>
<dbReference type="InterPro" id="IPR006103">
    <property type="entry name" value="Glyco_hydro_2_cat"/>
</dbReference>
<dbReference type="InterPro" id="IPR006102">
    <property type="entry name" value="Ig-like_GH2"/>
</dbReference>
<protein>
    <recommendedName>
        <fullName evidence="3">Beta-glucuronidase</fullName>
        <ecNumber evidence="2">3.2.1.31</ecNumber>
    </recommendedName>
</protein>
<dbReference type="PANTHER" id="PTHR10066">
    <property type="entry name" value="BETA-GLUCURONIDASE"/>
    <property type="match status" value="1"/>
</dbReference>
<dbReference type="Pfam" id="PF00703">
    <property type="entry name" value="Glyco_hydro_2"/>
    <property type="match status" value="1"/>
</dbReference>
<evidence type="ECO:0000259" key="6">
    <source>
        <dbReference type="Pfam" id="PF00703"/>
    </source>
</evidence>
<reference evidence="10" key="1">
    <citation type="submission" date="2016-10" db="EMBL/GenBank/DDBJ databases">
        <authorList>
            <person name="Varghese N."/>
            <person name="Submissions S."/>
        </authorList>
    </citation>
    <scope>NUCLEOTIDE SEQUENCE [LARGE SCALE GENOMIC DNA]</scope>
    <source>
        <strain evidence="10">CGMCC 1.10784</strain>
    </source>
</reference>
<dbReference type="Proteomes" id="UP000198855">
    <property type="component" value="Unassembled WGS sequence"/>
</dbReference>
<evidence type="ECO:0000259" key="7">
    <source>
        <dbReference type="Pfam" id="PF02836"/>
    </source>
</evidence>
<dbReference type="SUPFAM" id="SSF51445">
    <property type="entry name" value="(Trans)glycosidases"/>
    <property type="match status" value="1"/>
</dbReference>
<dbReference type="GO" id="GO:0004566">
    <property type="term" value="F:beta-glucuronidase activity"/>
    <property type="evidence" value="ECO:0007669"/>
    <property type="project" value="UniProtKB-EC"/>
</dbReference>
<evidence type="ECO:0000313" key="9">
    <source>
        <dbReference type="EMBL" id="SFD78670.1"/>
    </source>
</evidence>
<dbReference type="GO" id="GO:0030246">
    <property type="term" value="F:carbohydrate binding"/>
    <property type="evidence" value="ECO:0007669"/>
    <property type="project" value="TreeGrafter"/>
</dbReference>
<dbReference type="SUPFAM" id="SSF49303">
    <property type="entry name" value="beta-Galactosidase/glucuronidase domain"/>
    <property type="match status" value="1"/>
</dbReference>
<dbReference type="InterPro" id="IPR006101">
    <property type="entry name" value="Glyco_hydro_2"/>
</dbReference>
<proteinExistence type="inferred from homology"/>
<dbReference type="PRINTS" id="PR00132">
    <property type="entry name" value="GLHYDRLASE2"/>
</dbReference>
<dbReference type="PANTHER" id="PTHR10066:SF67">
    <property type="entry name" value="BETA-GLUCURONIDASE"/>
    <property type="match status" value="1"/>
</dbReference>
<dbReference type="SUPFAM" id="SSF49785">
    <property type="entry name" value="Galactose-binding domain-like"/>
    <property type="match status" value="1"/>
</dbReference>
<dbReference type="InterPro" id="IPR006104">
    <property type="entry name" value="Glyco_hydro_2_N"/>
</dbReference>